<gene>
    <name evidence="10" type="ORF">K460DRAFT_296773</name>
</gene>
<evidence type="ECO:0000256" key="4">
    <source>
        <dbReference type="ARBA" id="ARBA00014846"/>
    </source>
</evidence>
<evidence type="ECO:0000313" key="10">
    <source>
        <dbReference type="EMBL" id="KAF1840075.1"/>
    </source>
</evidence>
<protein>
    <recommendedName>
        <fullName evidence="4 9">Inositol-pentakisphosphate 2-kinase</fullName>
        <ecNumber evidence="3 9">2.7.1.158</ecNumber>
    </recommendedName>
</protein>
<evidence type="ECO:0000256" key="3">
    <source>
        <dbReference type="ARBA" id="ARBA00012023"/>
    </source>
</evidence>
<comment type="function">
    <text evidence="1">Has kinase activity and phosphorylates inositol-1,3,4,5,6-pentakisphosphate (Ins(1,3,4,5,6)P5) to produce 1,2,3,4,5,6-hexakisphosphate (InsP6), also known as phytate.</text>
</comment>
<organism evidence="10 11">
    <name type="scientific">Cucurbitaria berberidis CBS 394.84</name>
    <dbReference type="NCBI Taxonomy" id="1168544"/>
    <lineage>
        <taxon>Eukaryota</taxon>
        <taxon>Fungi</taxon>
        <taxon>Dikarya</taxon>
        <taxon>Ascomycota</taxon>
        <taxon>Pezizomycotina</taxon>
        <taxon>Dothideomycetes</taxon>
        <taxon>Pleosporomycetidae</taxon>
        <taxon>Pleosporales</taxon>
        <taxon>Pleosporineae</taxon>
        <taxon>Cucurbitariaceae</taxon>
        <taxon>Cucurbitaria</taxon>
    </lineage>
</organism>
<dbReference type="PANTHER" id="PTHR14456">
    <property type="entry name" value="INOSITOL POLYPHOSPHATE KINASE 1"/>
    <property type="match status" value="1"/>
</dbReference>
<dbReference type="GO" id="GO:0032958">
    <property type="term" value="P:inositol phosphate biosynthetic process"/>
    <property type="evidence" value="ECO:0007669"/>
    <property type="project" value="TreeGrafter"/>
</dbReference>
<dbReference type="GeneID" id="63846903"/>
<dbReference type="PANTHER" id="PTHR14456:SF2">
    <property type="entry name" value="INOSITOL-PENTAKISPHOSPHATE 2-KINASE"/>
    <property type="match status" value="1"/>
</dbReference>
<dbReference type="RefSeq" id="XP_040782638.1">
    <property type="nucleotide sequence ID" value="XM_040929651.1"/>
</dbReference>
<dbReference type="EC" id="2.7.1.158" evidence="3 9"/>
<dbReference type="GO" id="GO:0005524">
    <property type="term" value="F:ATP binding"/>
    <property type="evidence" value="ECO:0007669"/>
    <property type="project" value="UniProtKB-KW"/>
</dbReference>
<comment type="catalytic activity">
    <reaction evidence="9">
        <text>1D-myo-inositol 1,3,4,5,6-pentakisphosphate + ATP = 1D-myo-inositol hexakisphosphate + ADP + H(+)</text>
        <dbReference type="Rhea" id="RHEA:20313"/>
        <dbReference type="ChEBI" id="CHEBI:15378"/>
        <dbReference type="ChEBI" id="CHEBI:30616"/>
        <dbReference type="ChEBI" id="CHEBI:57733"/>
        <dbReference type="ChEBI" id="CHEBI:58130"/>
        <dbReference type="ChEBI" id="CHEBI:456216"/>
        <dbReference type="EC" id="2.7.1.158"/>
    </reaction>
</comment>
<comment type="function">
    <text evidence="9">Phosphorylates Ins(1,3,4,5,6)P5 at position 2 to form Ins(1,2,3,4,5,6)P6 (InsP6 or phytate).</text>
</comment>
<reference evidence="10" key="1">
    <citation type="submission" date="2020-01" db="EMBL/GenBank/DDBJ databases">
        <authorList>
            <consortium name="DOE Joint Genome Institute"/>
            <person name="Haridas S."/>
            <person name="Albert R."/>
            <person name="Binder M."/>
            <person name="Bloem J."/>
            <person name="Labutti K."/>
            <person name="Salamov A."/>
            <person name="Andreopoulos B."/>
            <person name="Baker S.E."/>
            <person name="Barry K."/>
            <person name="Bills G."/>
            <person name="Bluhm B.H."/>
            <person name="Cannon C."/>
            <person name="Castanera R."/>
            <person name="Culley D.E."/>
            <person name="Daum C."/>
            <person name="Ezra D."/>
            <person name="Gonzalez J.B."/>
            <person name="Henrissat B."/>
            <person name="Kuo A."/>
            <person name="Liang C."/>
            <person name="Lipzen A."/>
            <person name="Lutzoni F."/>
            <person name="Magnuson J."/>
            <person name="Mondo S."/>
            <person name="Nolan M."/>
            <person name="Ohm R."/>
            <person name="Pangilinan J."/>
            <person name="Park H.-J."/>
            <person name="Ramirez L."/>
            <person name="Alfaro M."/>
            <person name="Sun H."/>
            <person name="Tritt A."/>
            <person name="Yoshinaga Y."/>
            <person name="Zwiers L.-H."/>
            <person name="Turgeon B.G."/>
            <person name="Goodwin S.B."/>
            <person name="Spatafora J.W."/>
            <person name="Crous P.W."/>
            <person name="Grigoriev I.V."/>
        </authorList>
    </citation>
    <scope>NUCLEOTIDE SEQUENCE</scope>
    <source>
        <strain evidence="10">CBS 394.84</strain>
    </source>
</reference>
<dbReference type="Pfam" id="PF06090">
    <property type="entry name" value="Ins_P5_2-kin"/>
    <property type="match status" value="1"/>
</dbReference>
<evidence type="ECO:0000256" key="5">
    <source>
        <dbReference type="ARBA" id="ARBA00022679"/>
    </source>
</evidence>
<proteinExistence type="inferred from homology"/>
<evidence type="ECO:0000256" key="8">
    <source>
        <dbReference type="ARBA" id="ARBA00022840"/>
    </source>
</evidence>
<comment type="similarity">
    <text evidence="2">Belongs to the IPK1 type 1 family.</text>
</comment>
<keyword evidence="5 9" id="KW-0808">Transferase</keyword>
<dbReference type="InterPro" id="IPR009286">
    <property type="entry name" value="Ins_P5_2-kin"/>
</dbReference>
<name>A0A9P4G6S5_9PLEO</name>
<keyword evidence="7 9" id="KW-0418">Kinase</keyword>
<evidence type="ECO:0000256" key="6">
    <source>
        <dbReference type="ARBA" id="ARBA00022741"/>
    </source>
</evidence>
<evidence type="ECO:0000256" key="7">
    <source>
        <dbReference type="ARBA" id="ARBA00022777"/>
    </source>
</evidence>
<dbReference type="AlphaFoldDB" id="A0A9P4G6S5"/>
<keyword evidence="11" id="KW-1185">Reference proteome</keyword>
<sequence>MDANYTESLLADDQKAHFRTFPNGTTICCLRAFDGAPRDALVRFEYLGKGAANVVFKIHRWEYDYTHAGTFLFLSVRDQKDGLAAAGIPSEMVANQVLRVARGRPKHLNCDDIVSGFEESVEPIFAPGILKALEIDETFEGAVKLRQAEIQLGDDFRKHLMDLKRVALFPGTLAYLASLTERNTVTMGRFKSEQFLALRNMGILLPDMSPVSGVSITLEIKPKWLIQSPSAPKDAVRCRTCAMQVAIPKGRENYICPLRLVHGSAADLSSWARDIVASQFGDVADVLRDPQKEQLVSSMVRRLIDYLTTGDGLLLLLHMQFLQGRLDPQGIIVQEQMQLRFVFDHNLRLAMTLRDCSLFILIPYAAESPITSKLGDLDFKSEKKFDDWREKEEMLLKGDMYTKTADGPDCWLLRV</sequence>
<dbReference type="GO" id="GO:0005634">
    <property type="term" value="C:nucleus"/>
    <property type="evidence" value="ECO:0007669"/>
    <property type="project" value="TreeGrafter"/>
</dbReference>
<evidence type="ECO:0000256" key="1">
    <source>
        <dbReference type="ARBA" id="ARBA00003979"/>
    </source>
</evidence>
<dbReference type="EMBL" id="ML976620">
    <property type="protein sequence ID" value="KAF1840075.1"/>
    <property type="molecule type" value="Genomic_DNA"/>
</dbReference>
<evidence type="ECO:0000313" key="11">
    <source>
        <dbReference type="Proteomes" id="UP000800039"/>
    </source>
</evidence>
<accession>A0A9P4G6S5</accession>
<dbReference type="OrthoDB" id="272370at2759"/>
<comment type="domain">
    <text evidence="9">The EXKPK motif is conserved in inositol-pentakisphosphate 2-kinases of both family 1 and 2.</text>
</comment>
<evidence type="ECO:0000256" key="9">
    <source>
        <dbReference type="RuleBase" id="RU364126"/>
    </source>
</evidence>
<keyword evidence="6 9" id="KW-0547">Nucleotide-binding</keyword>
<evidence type="ECO:0000256" key="2">
    <source>
        <dbReference type="ARBA" id="ARBA00008305"/>
    </source>
</evidence>
<dbReference type="Proteomes" id="UP000800039">
    <property type="component" value="Unassembled WGS sequence"/>
</dbReference>
<dbReference type="GO" id="GO:0035299">
    <property type="term" value="F:inositol-1,3,4,5,6-pentakisphosphate 2-kinase activity"/>
    <property type="evidence" value="ECO:0007669"/>
    <property type="project" value="UniProtKB-EC"/>
</dbReference>
<keyword evidence="8 9" id="KW-0067">ATP-binding</keyword>
<comment type="caution">
    <text evidence="10">The sequence shown here is derived from an EMBL/GenBank/DDBJ whole genome shotgun (WGS) entry which is preliminary data.</text>
</comment>